<dbReference type="InterPro" id="IPR001646">
    <property type="entry name" value="5peptide_repeat"/>
</dbReference>
<evidence type="ECO:0000313" key="3">
    <source>
        <dbReference type="Proteomes" id="UP000244056"/>
    </source>
</evidence>
<organism evidence="2 3">
    <name type="scientific">Nodularia spumigena UHCC 0039</name>
    <dbReference type="NCBI Taxonomy" id="1914872"/>
    <lineage>
        <taxon>Bacteria</taxon>
        <taxon>Bacillati</taxon>
        <taxon>Cyanobacteriota</taxon>
        <taxon>Cyanophyceae</taxon>
        <taxon>Nostocales</taxon>
        <taxon>Nodulariaceae</taxon>
        <taxon>Nodularia</taxon>
    </lineage>
</organism>
<dbReference type="Pfam" id="PF00805">
    <property type="entry name" value="Pentapeptide"/>
    <property type="match status" value="2"/>
</dbReference>
<gene>
    <name evidence="2" type="primary">pipB2_2</name>
    <name evidence="2" type="ORF">BMF81_02664</name>
</gene>
<keyword evidence="1" id="KW-1133">Transmembrane helix</keyword>
<dbReference type="EMBL" id="CP020114">
    <property type="protein sequence ID" value="AVZ30740.1"/>
    <property type="molecule type" value="Genomic_DNA"/>
</dbReference>
<accession>A0A2S0Q8W5</accession>
<dbReference type="AlphaFoldDB" id="A0A2S0Q8W5"/>
<sequence>MNLITNNSSNNDFSQQDLSYHDLSNYNLSHNLFIETKLNGCNLSYSNLNGANLKNTQLCGADLTGASLCGAKLHHAKLNGANLCQANLAGANLTGSDLRYATLKKVKLNDTIFNDVKVENAVFDSCDGLTEDIKRTLKKRGAIFKDSISQSGNIRWYIQYVAVPILVALIGAGIFLKPQNETCSVSWGQKSILKYLPDAGHNMVKLHTNEDVYLVANLNKPVPKYN</sequence>
<reference evidence="2 3" key="1">
    <citation type="submission" date="2017-03" db="EMBL/GenBank/DDBJ databases">
        <title>Comparative genomics of the toxic Baltic Sea cyanobacteria Nodularia spumigena UHCC 0039 and its response on varying salinity.</title>
        <authorList>
            <person name="Teikari J.E."/>
        </authorList>
    </citation>
    <scope>NUCLEOTIDE SEQUENCE [LARGE SCALE GENOMIC DNA]</scope>
    <source>
        <strain evidence="2 3">UHCC 0039</strain>
    </source>
</reference>
<evidence type="ECO:0000256" key="1">
    <source>
        <dbReference type="SAM" id="Phobius"/>
    </source>
</evidence>
<dbReference type="InterPro" id="IPR051082">
    <property type="entry name" value="Pentapeptide-BTB/POZ_domain"/>
</dbReference>
<protein>
    <submittedName>
        <fullName evidence="2">Secreted effector protein PipB2</fullName>
    </submittedName>
</protein>
<dbReference type="PANTHER" id="PTHR14136">
    <property type="entry name" value="BTB_POZ DOMAIN-CONTAINING PROTEIN KCTD9"/>
    <property type="match status" value="1"/>
</dbReference>
<keyword evidence="1" id="KW-0472">Membrane</keyword>
<dbReference type="RefSeq" id="WP_006195199.1">
    <property type="nucleotide sequence ID" value="NZ_CAWNZE010000001.1"/>
</dbReference>
<name>A0A2S0Q8W5_NODSP</name>
<dbReference type="PANTHER" id="PTHR14136:SF17">
    <property type="entry name" value="BTB_POZ DOMAIN-CONTAINING PROTEIN KCTD9"/>
    <property type="match status" value="1"/>
</dbReference>
<dbReference type="Proteomes" id="UP000244056">
    <property type="component" value="Chromosome"/>
</dbReference>
<dbReference type="GeneID" id="78017961"/>
<dbReference type="SUPFAM" id="SSF141571">
    <property type="entry name" value="Pentapeptide repeat-like"/>
    <property type="match status" value="1"/>
</dbReference>
<dbReference type="Gene3D" id="2.160.20.80">
    <property type="entry name" value="E3 ubiquitin-protein ligase SopA"/>
    <property type="match status" value="1"/>
</dbReference>
<dbReference type="KEGG" id="nsp:BMF81_02664"/>
<proteinExistence type="predicted"/>
<evidence type="ECO:0000313" key="2">
    <source>
        <dbReference type="EMBL" id="AVZ30740.1"/>
    </source>
</evidence>
<feature type="transmembrane region" description="Helical" evidence="1">
    <location>
        <begin position="157"/>
        <end position="176"/>
    </location>
</feature>
<keyword evidence="1" id="KW-0812">Transmembrane</keyword>